<dbReference type="Pfam" id="PF11467">
    <property type="entry name" value="LEDGF"/>
    <property type="match status" value="1"/>
</dbReference>
<dbReference type="RefSeq" id="XP_044313680.1">
    <property type="nucleotide sequence ID" value="XM_044457745.1"/>
</dbReference>
<reference evidence="2" key="2">
    <citation type="submission" date="2025-05" db="UniProtKB">
        <authorList>
            <consortium name="EnsemblMetazoa"/>
        </authorList>
    </citation>
    <scope>IDENTIFICATION</scope>
</reference>
<feature type="domain" description="Lens epithelium-derived growth factor integrase-binding" evidence="1">
    <location>
        <begin position="104"/>
        <end position="211"/>
    </location>
</feature>
<dbReference type="SUPFAM" id="SSF140576">
    <property type="entry name" value="HIV integrase-binding domain"/>
    <property type="match status" value="1"/>
</dbReference>
<dbReference type="EnsemblMetazoa" id="XM_044457745.1">
    <property type="protein sequence ID" value="XP_044313680.1"/>
    <property type="gene ID" value="LOC123037396"/>
</dbReference>
<dbReference type="Proteomes" id="UP001652680">
    <property type="component" value="Unassembled WGS sequence"/>
</dbReference>
<proteinExistence type="predicted"/>
<name>A0ABM5J4D1_DRORH</name>
<dbReference type="InterPro" id="IPR021567">
    <property type="entry name" value="LEDGF_IBD"/>
</dbReference>
<evidence type="ECO:0000259" key="1">
    <source>
        <dbReference type="Pfam" id="PF11467"/>
    </source>
</evidence>
<dbReference type="Gene3D" id="1.20.930.10">
    <property type="entry name" value="Conserved domain common to transcription factors TFIIS, elongin A, CRSP70"/>
    <property type="match status" value="1"/>
</dbReference>
<protein>
    <recommendedName>
        <fullName evidence="1">Lens epithelium-derived growth factor integrase-binding domain-containing protein</fullName>
    </recommendedName>
</protein>
<dbReference type="InterPro" id="IPR036218">
    <property type="entry name" value="HIVI-bd_sf"/>
</dbReference>
<organism evidence="2 3">
    <name type="scientific">Drosophila rhopaloa</name>
    <name type="common">Fruit fly</name>
    <dbReference type="NCBI Taxonomy" id="1041015"/>
    <lineage>
        <taxon>Eukaryota</taxon>
        <taxon>Metazoa</taxon>
        <taxon>Ecdysozoa</taxon>
        <taxon>Arthropoda</taxon>
        <taxon>Hexapoda</taxon>
        <taxon>Insecta</taxon>
        <taxon>Pterygota</taxon>
        <taxon>Neoptera</taxon>
        <taxon>Endopterygota</taxon>
        <taxon>Diptera</taxon>
        <taxon>Brachycera</taxon>
        <taxon>Muscomorpha</taxon>
        <taxon>Ephydroidea</taxon>
        <taxon>Drosophilidae</taxon>
        <taxon>Drosophila</taxon>
        <taxon>Sophophora</taxon>
    </lineage>
</organism>
<evidence type="ECO:0000313" key="2">
    <source>
        <dbReference type="EnsemblMetazoa" id="XP_044313680.1"/>
    </source>
</evidence>
<dbReference type="GeneID" id="123037396"/>
<keyword evidence="3" id="KW-1185">Reference proteome</keyword>
<evidence type="ECO:0000313" key="3">
    <source>
        <dbReference type="Proteomes" id="UP001652680"/>
    </source>
</evidence>
<sequence>MTRRPKELNKNILMAFIPESTCLGIDIEWKRPNNFSSADEENTWLQTSQMEAMEIKLNLECGRLKPRDMPGRIIVEPKQRLIPKIESRRFEKELVEREVALLTERDFVKLFSQLQDCLTLWNPDVCFTVLDKIKKMKLTKLMLLRNPDFVHKMRVLREFDGKEEEFKKDDLILRQKSSEIYDKFKKIFNTDLDSEEKFWNDFCEQVKVFNTLTKDMKKIFRTTLSEENYNRLLDAKKVSTSDSTIEPDKC</sequence>
<reference evidence="3" key="1">
    <citation type="journal article" date="2021" name="Elife">
        <title>Highly contiguous assemblies of 101 drosophilid genomes.</title>
        <authorList>
            <person name="Kim B.Y."/>
            <person name="Wang J.R."/>
            <person name="Miller D.E."/>
            <person name="Barmina O."/>
            <person name="Delaney E."/>
            <person name="Thompson A."/>
            <person name="Comeault A.A."/>
            <person name="Peede D."/>
            <person name="D'Agostino E.R."/>
            <person name="Pelaez J."/>
            <person name="Aguilar J.M."/>
            <person name="Haji D."/>
            <person name="Matsunaga T."/>
            <person name="Armstrong E.E."/>
            <person name="Zych M."/>
            <person name="Ogawa Y."/>
            <person name="Stamenkovic-Radak M."/>
            <person name="Jelic M."/>
            <person name="Veselinovic M.S."/>
            <person name="Tanaskovic M."/>
            <person name="Eric P."/>
            <person name="Gao J.J."/>
            <person name="Katoh T.K."/>
            <person name="Toda M.J."/>
            <person name="Watabe H."/>
            <person name="Watada M."/>
            <person name="Davis J.S."/>
            <person name="Moyle L.C."/>
            <person name="Manoli G."/>
            <person name="Bertolini E."/>
            <person name="Kostal V."/>
            <person name="Hawley R.S."/>
            <person name="Takahashi A."/>
            <person name="Jones C.D."/>
            <person name="Price D.K."/>
            <person name="Whiteman N."/>
            <person name="Kopp A."/>
            <person name="Matute D.R."/>
            <person name="Petrov D.A."/>
        </authorList>
    </citation>
    <scope>NUCLEOTIDE SEQUENCE [LARGE SCALE GENOMIC DNA]</scope>
</reference>
<dbReference type="InterPro" id="IPR035441">
    <property type="entry name" value="TFIIS/LEDGF_dom_sf"/>
</dbReference>
<accession>A0ABM5J4D1</accession>